<reference evidence="11" key="1">
    <citation type="journal article" date="2021" name="G3 (Bethesda)">
        <title>Genome and transcriptome analysis of the beet armyworm Spodoptera exigua reveals targets for pest control. .</title>
        <authorList>
            <person name="Simon S."/>
            <person name="Breeschoten T."/>
            <person name="Jansen H.J."/>
            <person name="Dirks R.P."/>
            <person name="Schranz M.E."/>
            <person name="Ros V.I.D."/>
        </authorList>
    </citation>
    <scope>NUCLEOTIDE SEQUENCE</scope>
    <source>
        <strain evidence="11">TB_SE_WUR_2020</strain>
    </source>
</reference>
<feature type="domain" description="Hemocyanin C-terminal" evidence="10">
    <location>
        <begin position="217"/>
        <end position="464"/>
    </location>
</feature>
<evidence type="ECO:0000256" key="7">
    <source>
        <dbReference type="ARBA" id="ARBA00023008"/>
    </source>
</evidence>
<dbReference type="Proteomes" id="UP000814243">
    <property type="component" value="Unassembled WGS sequence"/>
</dbReference>
<comment type="similarity">
    <text evidence="3">Belongs to the tyrosinase family.</text>
</comment>
<gene>
    <name evidence="11" type="ORF">HF086_008580</name>
</gene>
<dbReference type="InterPro" id="IPR014756">
    <property type="entry name" value="Ig_E-set"/>
</dbReference>
<dbReference type="GO" id="GO:0005576">
    <property type="term" value="C:extracellular region"/>
    <property type="evidence" value="ECO:0007669"/>
    <property type="project" value="UniProtKB-SubCell"/>
</dbReference>
<dbReference type="FunFam" id="2.60.40.1520:FF:000001">
    <property type="entry name" value="Hemocyanin subunit 2"/>
    <property type="match status" value="1"/>
</dbReference>
<evidence type="ECO:0000256" key="6">
    <source>
        <dbReference type="ARBA" id="ARBA00023002"/>
    </source>
</evidence>
<evidence type="ECO:0000313" key="11">
    <source>
        <dbReference type="EMBL" id="KAH9629131.1"/>
    </source>
</evidence>
<name>A0A922S8Q4_SPOEX</name>
<evidence type="ECO:0000256" key="2">
    <source>
        <dbReference type="ARBA" id="ARBA00004613"/>
    </source>
</evidence>
<evidence type="ECO:0000256" key="3">
    <source>
        <dbReference type="ARBA" id="ARBA00009928"/>
    </source>
</evidence>
<keyword evidence="8" id="KW-0503">Monooxygenase</keyword>
<dbReference type="PROSITE" id="PS00209">
    <property type="entry name" value="HEMOCYANIN_1"/>
    <property type="match status" value="1"/>
</dbReference>
<comment type="caution">
    <text evidence="11">The sequence shown here is derived from an EMBL/GenBank/DDBJ whole genome shotgun (WGS) entry which is preliminary data.</text>
</comment>
<dbReference type="AlphaFoldDB" id="A0A922S8Q4"/>
<dbReference type="SUPFAM" id="SSF48056">
    <property type="entry name" value="Di-copper centre-containing domain"/>
    <property type="match status" value="1"/>
</dbReference>
<dbReference type="EMBL" id="JACEFF010000877">
    <property type="protein sequence ID" value="KAH9629131.1"/>
    <property type="molecule type" value="Genomic_DNA"/>
</dbReference>
<dbReference type="PANTHER" id="PTHR11511">
    <property type="entry name" value="LARVAL STORAGE PROTEIN/PHENOLOXIDASE"/>
    <property type="match status" value="1"/>
</dbReference>
<dbReference type="GO" id="GO:0004503">
    <property type="term" value="F:tyrosinase activity"/>
    <property type="evidence" value="ECO:0007669"/>
    <property type="project" value="UniProtKB-EC"/>
</dbReference>
<dbReference type="SUPFAM" id="SSF81296">
    <property type="entry name" value="E set domains"/>
    <property type="match status" value="1"/>
</dbReference>
<evidence type="ECO:0000256" key="8">
    <source>
        <dbReference type="ARBA" id="ARBA00023033"/>
    </source>
</evidence>
<dbReference type="InterPro" id="IPR037020">
    <property type="entry name" value="Hemocyanin_C_sf"/>
</dbReference>
<evidence type="ECO:0000313" key="12">
    <source>
        <dbReference type="Proteomes" id="UP000814243"/>
    </source>
</evidence>
<evidence type="ECO:0000256" key="5">
    <source>
        <dbReference type="ARBA" id="ARBA00022723"/>
    </source>
</evidence>
<evidence type="ECO:0000256" key="1">
    <source>
        <dbReference type="ARBA" id="ARBA00001973"/>
    </source>
</evidence>
<dbReference type="Pfam" id="PF03723">
    <property type="entry name" value="Hemocyanin_C"/>
    <property type="match status" value="1"/>
</dbReference>
<comment type="subcellular location">
    <subcellularLocation>
        <location evidence="2">Secreted</location>
    </subcellularLocation>
</comment>
<evidence type="ECO:0000259" key="10">
    <source>
        <dbReference type="Pfam" id="PF03723"/>
    </source>
</evidence>
<protein>
    <recommendedName>
        <fullName evidence="10">Hemocyanin C-terminal domain-containing protein</fullName>
    </recommendedName>
</protein>
<dbReference type="PANTHER" id="PTHR11511:SF4">
    <property type="entry name" value="PHENOLOXIDASE 2-RELATED"/>
    <property type="match status" value="1"/>
</dbReference>
<dbReference type="PRINTS" id="PR00187">
    <property type="entry name" value="HAEMOCYANIN"/>
</dbReference>
<comment type="cofactor">
    <cofactor evidence="1">
        <name>Cu(2+)</name>
        <dbReference type="ChEBI" id="CHEBI:29036"/>
    </cofactor>
</comment>
<dbReference type="GO" id="GO:0046872">
    <property type="term" value="F:metal ion binding"/>
    <property type="evidence" value="ECO:0007669"/>
    <property type="project" value="UniProtKB-KW"/>
</dbReference>
<evidence type="ECO:0000256" key="4">
    <source>
        <dbReference type="ARBA" id="ARBA00022525"/>
    </source>
</evidence>
<dbReference type="GO" id="GO:0006582">
    <property type="term" value="P:melanin metabolic process"/>
    <property type="evidence" value="ECO:0007669"/>
    <property type="project" value="UniProtKB-ARBA"/>
</dbReference>
<keyword evidence="6" id="KW-0560">Oxidoreductase</keyword>
<proteinExistence type="inferred from homology"/>
<accession>A0A922S8Q4</accession>
<dbReference type="Gene3D" id="1.10.1280.10">
    <property type="entry name" value="Di-copper center containing domain from catechol oxidase"/>
    <property type="match status" value="1"/>
</dbReference>
<keyword evidence="9" id="KW-1015">Disulfide bond</keyword>
<evidence type="ECO:0000256" key="9">
    <source>
        <dbReference type="ARBA" id="ARBA00023157"/>
    </source>
</evidence>
<sequence>MSVSQMKNPTERIPIIIPRDYTATDLEEEHRLAYWREDIGVNLHHWHWHLVYPFTASQRSIVAKDRRGELFFYMHQQLIARYNCERLNNSLKRVKKFSNWREPIPEAYFPKLDSLTSSRGWPPRQANMSWQDLNRPVDGLNITINDMERWRRNVEEAIATGRVTREDGTTADLDIDTLGNMLEASILSPNRELYGSIHNNGHSFSAYMHDPTHRYLLENPGVQVTSVSVETPGGQPNTLSTFWMSSDVDLSRGLDFSDRGPVYARFTHLNNRPFRYVINVNNTGSARRTTVRIFIAPKYDERNLVWSLADQRKMFIEMDRFVQPLNAGQNTITRMSTQSSVTIPFEQTFRDLSVQGNDPRRTSLAEFNFCGCGWPQHMLVPKGTEAGAPYQLFVMLSNYDLDSVDQPDGSQLSCVEASSFCGLKDKKYPDRRSMGFPFDRPSSTATNIEDFILPNMALQDITIRLSNVVEPNPRNPPSAV</sequence>
<organism evidence="11 12">
    <name type="scientific">Spodoptera exigua</name>
    <name type="common">Beet armyworm</name>
    <name type="synonym">Noctua fulgens</name>
    <dbReference type="NCBI Taxonomy" id="7107"/>
    <lineage>
        <taxon>Eukaryota</taxon>
        <taxon>Metazoa</taxon>
        <taxon>Ecdysozoa</taxon>
        <taxon>Arthropoda</taxon>
        <taxon>Hexapoda</taxon>
        <taxon>Insecta</taxon>
        <taxon>Pterygota</taxon>
        <taxon>Neoptera</taxon>
        <taxon>Endopterygota</taxon>
        <taxon>Lepidoptera</taxon>
        <taxon>Glossata</taxon>
        <taxon>Ditrysia</taxon>
        <taxon>Noctuoidea</taxon>
        <taxon>Noctuidae</taxon>
        <taxon>Amphipyrinae</taxon>
        <taxon>Spodoptera</taxon>
    </lineage>
</organism>
<keyword evidence="5" id="KW-0479">Metal-binding</keyword>
<keyword evidence="4" id="KW-0964">Secreted</keyword>
<dbReference type="InterPro" id="IPR013788">
    <property type="entry name" value="Hemocyanin/hexamerin"/>
</dbReference>
<dbReference type="InterPro" id="IPR008922">
    <property type="entry name" value="Di-copper_centre_dom_sf"/>
</dbReference>
<dbReference type="InterPro" id="IPR005203">
    <property type="entry name" value="Hemocyanin_C"/>
</dbReference>
<keyword evidence="7" id="KW-0186">Copper</keyword>
<dbReference type="Gene3D" id="2.60.40.1520">
    <property type="entry name" value="Hemocyanin, C-terminal domain"/>
    <property type="match status" value="1"/>
</dbReference>